<sequence>ITLLKICEEWSLRVGMRFAPDKCVYIFRTNLNLKLYNEPLSRVDTAVYLGMPFNAFGIDWMSHVKARSEKAKRTACMLSTCGFNGSGWPISASVNVYKTFVRPQLEYGLSLSMIPIAARYVLQKAQNVILRRIVYG</sequence>
<evidence type="ECO:0008006" key="3">
    <source>
        <dbReference type="Google" id="ProtNLM"/>
    </source>
</evidence>
<dbReference type="EMBL" id="ML006898">
    <property type="protein sequence ID" value="RKP16162.1"/>
    <property type="molecule type" value="Genomic_DNA"/>
</dbReference>
<reference evidence="2" key="1">
    <citation type="journal article" date="2018" name="Nat. Microbiol.">
        <title>Leveraging single-cell genomics to expand the fungal tree of life.</title>
        <authorList>
            <person name="Ahrendt S.R."/>
            <person name="Quandt C.A."/>
            <person name="Ciobanu D."/>
            <person name="Clum A."/>
            <person name="Salamov A."/>
            <person name="Andreopoulos B."/>
            <person name="Cheng J.F."/>
            <person name="Woyke T."/>
            <person name="Pelin A."/>
            <person name="Henrissat B."/>
            <person name="Reynolds N.K."/>
            <person name="Benny G.L."/>
            <person name="Smith M.E."/>
            <person name="James T.Y."/>
            <person name="Grigoriev I.V."/>
        </authorList>
    </citation>
    <scope>NUCLEOTIDE SEQUENCE [LARGE SCALE GENOMIC DNA]</scope>
    <source>
        <strain evidence="2">CSF55</strain>
    </source>
</reference>
<proteinExistence type="predicted"/>
<dbReference type="AlphaFoldDB" id="A0A4P9YBD7"/>
<accession>A0A4P9YBD7</accession>
<feature type="non-terminal residue" evidence="1">
    <location>
        <position position="136"/>
    </location>
</feature>
<evidence type="ECO:0000313" key="1">
    <source>
        <dbReference type="EMBL" id="RKP16162.1"/>
    </source>
</evidence>
<name>A0A4P9YBD7_ROZAC</name>
<gene>
    <name evidence="1" type="ORF">ROZALSC1DRAFT_10113</name>
</gene>
<feature type="non-terminal residue" evidence="1">
    <location>
        <position position="1"/>
    </location>
</feature>
<dbReference type="Proteomes" id="UP000281549">
    <property type="component" value="Unassembled WGS sequence"/>
</dbReference>
<protein>
    <recommendedName>
        <fullName evidence="3">Reverse transcriptase domain-containing protein</fullName>
    </recommendedName>
</protein>
<evidence type="ECO:0000313" key="2">
    <source>
        <dbReference type="Proteomes" id="UP000281549"/>
    </source>
</evidence>
<organism evidence="1 2">
    <name type="scientific">Rozella allomycis (strain CSF55)</name>
    <dbReference type="NCBI Taxonomy" id="988480"/>
    <lineage>
        <taxon>Eukaryota</taxon>
        <taxon>Fungi</taxon>
        <taxon>Fungi incertae sedis</taxon>
        <taxon>Cryptomycota</taxon>
        <taxon>Cryptomycota incertae sedis</taxon>
        <taxon>Rozella</taxon>
    </lineage>
</organism>